<accession>A0A0C2XBG0</accession>
<evidence type="ECO:0000256" key="1">
    <source>
        <dbReference type="SAM" id="MobiDB-lite"/>
    </source>
</evidence>
<feature type="region of interest" description="Disordered" evidence="1">
    <location>
        <begin position="1912"/>
        <end position="1955"/>
    </location>
</feature>
<reference evidence="3" key="2">
    <citation type="submission" date="2015-01" db="EMBL/GenBank/DDBJ databases">
        <title>Evolutionary Origins and Diversification of the Mycorrhizal Mutualists.</title>
        <authorList>
            <consortium name="DOE Joint Genome Institute"/>
            <consortium name="Mycorrhizal Genomics Consortium"/>
            <person name="Kohler A."/>
            <person name="Kuo A."/>
            <person name="Nagy L.G."/>
            <person name="Floudas D."/>
            <person name="Copeland A."/>
            <person name="Barry K.W."/>
            <person name="Cichocki N."/>
            <person name="Veneault-Fourrey C."/>
            <person name="LaButti K."/>
            <person name="Lindquist E.A."/>
            <person name="Lipzen A."/>
            <person name="Lundell T."/>
            <person name="Morin E."/>
            <person name="Murat C."/>
            <person name="Riley R."/>
            <person name="Ohm R."/>
            <person name="Sun H."/>
            <person name="Tunlid A."/>
            <person name="Henrissat B."/>
            <person name="Grigoriev I.V."/>
            <person name="Hibbett D.S."/>
            <person name="Martin F."/>
        </authorList>
    </citation>
    <scope>NUCLEOTIDE SEQUENCE [LARGE SCALE GENOMIC DNA]</scope>
    <source>
        <strain evidence="3">MAFF 305830</strain>
    </source>
</reference>
<reference evidence="2 3" key="1">
    <citation type="submission" date="2014-04" db="EMBL/GenBank/DDBJ databases">
        <authorList>
            <consortium name="DOE Joint Genome Institute"/>
            <person name="Kuo A."/>
            <person name="Zuccaro A."/>
            <person name="Kohler A."/>
            <person name="Nagy L.G."/>
            <person name="Floudas D."/>
            <person name="Copeland A."/>
            <person name="Barry K.W."/>
            <person name="Cichocki N."/>
            <person name="Veneault-Fourrey C."/>
            <person name="LaButti K."/>
            <person name="Lindquist E.A."/>
            <person name="Lipzen A."/>
            <person name="Lundell T."/>
            <person name="Morin E."/>
            <person name="Murat C."/>
            <person name="Sun H."/>
            <person name="Tunlid A."/>
            <person name="Henrissat B."/>
            <person name="Grigoriev I.V."/>
            <person name="Hibbett D.S."/>
            <person name="Martin F."/>
            <person name="Nordberg H.P."/>
            <person name="Cantor M.N."/>
            <person name="Hua S.X."/>
        </authorList>
    </citation>
    <scope>NUCLEOTIDE SEQUENCE [LARGE SCALE GENOMIC DNA]</scope>
    <source>
        <strain evidence="2 3">MAFF 305830</strain>
    </source>
</reference>
<feature type="region of interest" description="Disordered" evidence="1">
    <location>
        <begin position="2736"/>
        <end position="2776"/>
    </location>
</feature>
<dbReference type="EMBL" id="KN824306">
    <property type="protein sequence ID" value="KIM26497.1"/>
    <property type="molecule type" value="Genomic_DNA"/>
</dbReference>
<dbReference type="Proteomes" id="UP000054097">
    <property type="component" value="Unassembled WGS sequence"/>
</dbReference>
<evidence type="ECO:0000313" key="3">
    <source>
        <dbReference type="Proteomes" id="UP000054097"/>
    </source>
</evidence>
<gene>
    <name evidence="2" type="ORF">M408DRAFT_25450</name>
</gene>
<sequence length="2776" mass="312143">MGASQSQNSREPARNWGMLPLSNVSKPNLFDGGALEHAFQGVFEADSNVSYITSAMGKAPTGLHIPRGPRRRKTPPQHPTPTSPALEYDDFNVRLTISMLQDYIDSGNANNPQFSHNNGYNSIAYPARHIEDTNVDIILEVLRHYVSSQADGIFILMLVSKTWREFVLQSSILWQWITIDERSPDWLEKSVICASLSSSHPLQIVVRLPLTSWSHIVGLTPRIRNIFFEIPDYMTGNDVREETRWFLANANLPEDCTLHWYRIGGEFLKESRDPLSLDIGSVTDITLWASGSEHPRYRSYAETRDIRHLETGDEFNPRLLLKIFHVLEVFRNSVNLHTLSLSHYAVDPISSDINLPVVTLPGLQHLKITEIDHSRNGTLLPLVESIQLPSISTISLEGESADALDILRSLVNLNSPSALSLRFNSYARPPSQILWRNGLATITSISFHVDSSSTIEETKPHIKQVIESFVQSALGLTHAHFVFPREWYQQDESFSVPSAAQWPNIRSLAFSVEGSSNEPTLLDYTFSPTLSKASLWGTPTLISWIVPTYAISLTISTLDIQVVDDINFVSPSVVPESQLKKLSLLEAANSPIIQLVEVSLRSASQLSQFRFVFPLEWYLQGGASTVPSMAQWCNIKRFTMAARDSFSEITVFEYEFSPDPSKIELFGTSTLISQISSQYYPHPTITNLEIKVKDNIGFRTFPANVQGPQNTTLRCTNDTRPHVIQVIESMIRSSPQLSHARLVFPFDWYQQYEAHIIPSAGQWRSIQSLVLAVEEFSNEVALLEYSFSPTLLRANLFGEWRMVFMLLINFIPHTVATSIEMKINRSTCRTISLEDHPNVQPSASVNASESIQSLSVHIADWSFDNPEIGFILQELHSCAAWLSSVNMKQLVTPLDWPVESTVLQYARPPGQPHKTACSKSSIGYTLLLDMPTICSLLVGHSFFLSIESPRPFSSIEGTVYPLGLSSMALDENSLERGLGRDRRRKIPPQHPTPTSPSPIPNGFIVGLAIKILQDYADSTDAAGSQFSHSHKYNGIPYPTAPIRRIDLCILLRVLRHYVASQNDGVFILLLVSKAWRDFVLQTPILWQWITIDECSPDWLEKSIICASLASVHSLQIVVRLPVASWGHVITLGQRIQNIIFEIPDYMTGIEAREETRWFLANANLPADCRLHWYRIGGDFPGESRDPLFLDMGTVTSITLYADGSEHLRYRNYAKNSDGKYPDIEDEFNPRLLLKIFHILEVLRNTENLHTLSFSHYSVDPISSDINLPVVSLPGLRNLEIIDVDHYRNGTLLPLLESIRFPSLSTVSLAGSCADSFEVINCLIKRCAPQTLNLRFNNLVDIPPLMSWHHNLVSVTSMDFRFENSTTIQENRSPILKSIESLIRSASNISRAHFTLSVDWYSEDGLYEMLSAAQWRNIRRLVLNVVDSGTNMVALFEYSFSPTLSKAVYLGYSRLISRLTTKYALHSATKTLEIKVKDEVILSESLVKLIEPPPDDSQHIGVTTHPIVQWDTLMQSAPNLSHFHFIFPYEWYEQNKAPMVPSTMQWHSMQSIVFATEKSFKKITLFDYSFNPTFSKASLSGIWTIAFRFLRSFIPHTIATSVDMKIGRAVHPELRGIKAGVRSTVNVSDTVQSLSVHIVDWSFGDPELVPILQELRSCISWLSAINKTRLFVPSDWKLVNKALDSAEGISLDVSTMTSLLDEHPSCDRRASSTRVWLQLSSLRKRKDITHTSIPSPPSSALAWPAPVPSSALAKAERGRKLLEVWDRLDRKGASYVSTPEDDDDVRAYRESLSRPKFSAAQRASTPSPPPHLYRDTTAIFTSSVLYKLPSSTKAKTQHDVWPDNTFGGRGTASVSIRVPADLDREEGHTFSGVGRPALALAQNIPSVLPRPPSLRGSSATSTLLTVLIMGASQSQQSHETAENQSVTSPSSGSMPNLFDAGLPEDSPRESLVPEPDVSHASSIVRRVFTGVLATRSPPRRQTPPLHPTPVSPVIESDDFGIRLAISMLQDYFDSGDKPVDSSWTIESFNTDVILEVLRHYVACQTDDFVLASPILWQWITIDDGSPDWLEKAMVCASMAVSYPLQIVVRLPFKEWDDLVILLPRVRNMVFEFPYHMTGSDVREETGWFLANVNLPTECQLHWYHIGRDFLKESRNPLSLDIGGEIDITLWADGSEHPRYHSYAETGDIRQLENEDEYNPRLLLKVFHILEVFRNAANLLWSLQLPGLSTISLAGEFADILEIVSGLLDRSSPSALRLCFNGYFVPPPPILWHNRLASIISVRLQFELSLKPGYRVLNVLLATESLIRAASALLRARFALPLVWYLQDGVTPIIRPIQWQNIRSLVFLLTEKLAYYERTLLEYAFSPTLAKSSVSGLSSCISWIIPFYGPHSRATTLEIEIKNGSFVEMSLQLERPLHNDQMSRKIREIPPLQLVESAVRSAPQVPHFCVVLPLEWYHQDSTSDVPFETQWNNVKSFVLAARGSSGIVTIPEVTLSVGPSKSISSGAELEMRIKEDRAIDTSSFEVLRSRGSRSPYLGLVRDFVRQLVELLLRTASKQSHFLFVFPLQWYEQDEILELLLATQWHTINGLTLAVEESSEEVTLLDYSFSPTWYEASLSGVHTMVFRVLEKLISNTVATTVETKIHRNIFQESLPKDFFSAYNGKVSKSLKSFSIHILDWSFEDPEHVFVPPDWLAGSKDLDSAVAASLDLETITLLSTNRSLTSKRVLMPSHLLQNTESVPYAPTPSFLPDSDDEYYGIESDEDEDLDDPEEDSVTSE</sequence>
<feature type="compositionally biased region" description="Polar residues" evidence="1">
    <location>
        <begin position="1912"/>
        <end position="1933"/>
    </location>
</feature>
<protein>
    <recommendedName>
        <fullName evidence="4">F-box domain-containing protein</fullName>
    </recommendedName>
</protein>
<evidence type="ECO:0000313" key="2">
    <source>
        <dbReference type="EMBL" id="KIM26497.1"/>
    </source>
</evidence>
<feature type="region of interest" description="Disordered" evidence="1">
    <location>
        <begin position="978"/>
        <end position="998"/>
    </location>
</feature>
<evidence type="ECO:0008006" key="4">
    <source>
        <dbReference type="Google" id="ProtNLM"/>
    </source>
</evidence>
<feature type="compositionally biased region" description="Acidic residues" evidence="1">
    <location>
        <begin position="2749"/>
        <end position="2776"/>
    </location>
</feature>
<keyword evidence="3" id="KW-1185">Reference proteome</keyword>
<name>A0A0C2XBG0_SERVB</name>
<feature type="region of interest" description="Disordered" evidence="1">
    <location>
        <begin position="60"/>
        <end position="85"/>
    </location>
</feature>
<proteinExistence type="predicted"/>
<dbReference type="SUPFAM" id="SSF52058">
    <property type="entry name" value="L domain-like"/>
    <property type="match status" value="1"/>
</dbReference>
<feature type="compositionally biased region" description="Pro residues" evidence="1">
    <location>
        <begin position="988"/>
        <end position="998"/>
    </location>
</feature>
<feature type="region of interest" description="Disordered" evidence="1">
    <location>
        <begin position="1791"/>
        <end position="1813"/>
    </location>
</feature>
<organism evidence="2 3">
    <name type="scientific">Serendipita vermifera MAFF 305830</name>
    <dbReference type="NCBI Taxonomy" id="933852"/>
    <lineage>
        <taxon>Eukaryota</taxon>
        <taxon>Fungi</taxon>
        <taxon>Dikarya</taxon>
        <taxon>Basidiomycota</taxon>
        <taxon>Agaricomycotina</taxon>
        <taxon>Agaricomycetes</taxon>
        <taxon>Sebacinales</taxon>
        <taxon>Serendipitaceae</taxon>
        <taxon>Serendipita</taxon>
    </lineage>
</organism>
<dbReference type="HOGENOM" id="CLU_226954_0_0_1"/>